<dbReference type="GO" id="GO:0005886">
    <property type="term" value="C:plasma membrane"/>
    <property type="evidence" value="ECO:0007669"/>
    <property type="project" value="UniProtKB-SubCell"/>
</dbReference>
<evidence type="ECO:0000256" key="5">
    <source>
        <dbReference type="RuleBase" id="RU003582"/>
    </source>
</evidence>
<dbReference type="RefSeq" id="WP_304146583.1">
    <property type="nucleotide sequence ID" value="NZ_JAOAIE010000089.1"/>
</dbReference>
<keyword evidence="3" id="KW-0472">Membrane</keyword>
<evidence type="ECO:0000256" key="2">
    <source>
        <dbReference type="ARBA" id="ARBA00022448"/>
    </source>
</evidence>
<dbReference type="NCBIfam" id="TIGR01961">
    <property type="entry name" value="NuoC_fam"/>
    <property type="match status" value="1"/>
</dbReference>
<dbReference type="HAMAP" id="MF_01357">
    <property type="entry name" value="NDH1_NuoC"/>
    <property type="match status" value="1"/>
</dbReference>
<dbReference type="InterPro" id="IPR037232">
    <property type="entry name" value="NADH_quin_OxRdtase_su_C/D-like"/>
</dbReference>
<evidence type="ECO:0000256" key="1">
    <source>
        <dbReference type="ARBA" id="ARBA00007569"/>
    </source>
</evidence>
<keyword evidence="3 5" id="KW-0874">Quinone</keyword>
<protein>
    <recommendedName>
        <fullName evidence="3">NADH-quinone oxidoreductase subunit C</fullName>
        <ecNumber evidence="3">7.1.1.-</ecNumber>
    </recommendedName>
    <alternativeName>
        <fullName evidence="3">NADH dehydrogenase I subunit C</fullName>
    </alternativeName>
    <alternativeName>
        <fullName evidence="3">NDH-1 subunit C</fullName>
    </alternativeName>
</protein>
<keyword evidence="3" id="KW-1003">Cell membrane</keyword>
<evidence type="ECO:0000259" key="6">
    <source>
        <dbReference type="Pfam" id="PF00329"/>
    </source>
</evidence>
<comment type="catalytic activity">
    <reaction evidence="3 5">
        <text>a quinone + NADH + 5 H(+)(in) = a quinol + NAD(+) + 4 H(+)(out)</text>
        <dbReference type="Rhea" id="RHEA:57888"/>
        <dbReference type="ChEBI" id="CHEBI:15378"/>
        <dbReference type="ChEBI" id="CHEBI:24646"/>
        <dbReference type="ChEBI" id="CHEBI:57540"/>
        <dbReference type="ChEBI" id="CHEBI:57945"/>
        <dbReference type="ChEBI" id="CHEBI:132124"/>
    </reaction>
</comment>
<proteinExistence type="inferred from homology"/>
<dbReference type="EMBL" id="DSUJ01000008">
    <property type="protein sequence ID" value="HFI90811.1"/>
    <property type="molecule type" value="Genomic_DNA"/>
</dbReference>
<keyword evidence="3 4" id="KW-1278">Translocase</keyword>
<comment type="function">
    <text evidence="3">NDH-1 shuttles electrons from NADH, via FMN and iron-sulfur (Fe-S) centers, to quinones in the respiratory chain. The immediate electron acceptor for the enzyme in this species is believed to be ubiquinone. Couples the redox reaction to proton translocation (for every two electrons transferred, four hydrogen ions are translocated across the cytoplasmic membrane), and thus conserves the redox energy in a proton gradient.</text>
</comment>
<dbReference type="PANTHER" id="PTHR10884">
    <property type="entry name" value="NADH DEHYDROGENASE UBIQUINONE IRON-SULFUR PROTEIN 3"/>
    <property type="match status" value="1"/>
</dbReference>
<organism evidence="7">
    <name type="scientific">Ignavibacterium album</name>
    <dbReference type="NCBI Taxonomy" id="591197"/>
    <lineage>
        <taxon>Bacteria</taxon>
        <taxon>Pseudomonadati</taxon>
        <taxon>Ignavibacteriota</taxon>
        <taxon>Ignavibacteria</taxon>
        <taxon>Ignavibacteriales</taxon>
        <taxon>Ignavibacteriaceae</taxon>
        <taxon>Ignavibacterium</taxon>
    </lineage>
</organism>
<dbReference type="InterPro" id="IPR010218">
    <property type="entry name" value="NADH_DH_suC"/>
</dbReference>
<dbReference type="GO" id="GO:0048038">
    <property type="term" value="F:quinone binding"/>
    <property type="evidence" value="ECO:0007669"/>
    <property type="project" value="UniProtKB-KW"/>
</dbReference>
<comment type="caution">
    <text evidence="7">The sequence shown here is derived from an EMBL/GenBank/DDBJ whole genome shotgun (WGS) entry which is preliminary data.</text>
</comment>
<evidence type="ECO:0000256" key="3">
    <source>
        <dbReference type="HAMAP-Rule" id="MF_01357"/>
    </source>
</evidence>
<dbReference type="PROSITE" id="PS00542">
    <property type="entry name" value="COMPLEX1_30K"/>
    <property type="match status" value="1"/>
</dbReference>
<keyword evidence="3 4" id="KW-0520">NAD</keyword>
<gene>
    <name evidence="3" type="primary">nuoC</name>
    <name evidence="7" type="ORF">ENS31_04665</name>
</gene>
<comment type="subcellular location">
    <subcellularLocation>
        <location evidence="3">Cell membrane</location>
        <topology evidence="3">Peripheral membrane protein</topology>
        <orientation evidence="3">Cytoplasmic side</orientation>
    </subcellularLocation>
</comment>
<evidence type="ECO:0000313" key="7">
    <source>
        <dbReference type="EMBL" id="HFI90811.1"/>
    </source>
</evidence>
<comment type="similarity">
    <text evidence="1 3 4">Belongs to the complex I 30 kDa subunit family.</text>
</comment>
<dbReference type="GO" id="GO:0050136">
    <property type="term" value="F:NADH dehydrogenase (quinone) (non-electrogenic) activity"/>
    <property type="evidence" value="ECO:0007669"/>
    <property type="project" value="UniProtKB-UniRule"/>
</dbReference>
<dbReference type="Pfam" id="PF00329">
    <property type="entry name" value="Complex1_30kDa"/>
    <property type="match status" value="1"/>
</dbReference>
<dbReference type="EC" id="7.1.1.-" evidence="3"/>
<feature type="domain" description="NADH:ubiquinone oxidoreductase 30kDa subunit" evidence="6">
    <location>
        <begin position="32"/>
        <end position="150"/>
    </location>
</feature>
<dbReference type="AlphaFoldDB" id="A0A7V3E6I2"/>
<dbReference type="GO" id="GO:0008137">
    <property type="term" value="F:NADH dehydrogenase (ubiquinone) activity"/>
    <property type="evidence" value="ECO:0007669"/>
    <property type="project" value="InterPro"/>
</dbReference>
<name>A0A7V3E6I2_9BACT</name>
<accession>A0A7V3E6I2</accession>
<keyword evidence="3" id="KW-0830">Ubiquinone</keyword>
<reference evidence="7" key="1">
    <citation type="journal article" date="2020" name="mSystems">
        <title>Genome- and Community-Level Interaction Insights into Carbon Utilization and Element Cycling Functions of Hydrothermarchaeota in Hydrothermal Sediment.</title>
        <authorList>
            <person name="Zhou Z."/>
            <person name="Liu Y."/>
            <person name="Xu W."/>
            <person name="Pan J."/>
            <person name="Luo Z.H."/>
            <person name="Li M."/>
        </authorList>
    </citation>
    <scope>NUCLEOTIDE SEQUENCE [LARGE SCALE GENOMIC DNA]</scope>
    <source>
        <strain evidence="7">SpSt-479</strain>
    </source>
</reference>
<comment type="subunit">
    <text evidence="3">NDH-1 is composed of 14 different subunits. Subunits NuoB, C, D, E, F, and G constitute the peripheral sector of the complex.</text>
</comment>
<dbReference type="Gene3D" id="3.30.460.80">
    <property type="entry name" value="NADH:ubiquinone oxidoreductase, 30kDa subunit"/>
    <property type="match status" value="1"/>
</dbReference>
<dbReference type="InterPro" id="IPR001268">
    <property type="entry name" value="NADH_UbQ_OxRdtase_30kDa_su"/>
</dbReference>
<keyword evidence="2 3" id="KW-0813">Transport</keyword>
<dbReference type="PANTHER" id="PTHR10884:SF14">
    <property type="entry name" value="NADH DEHYDROGENASE [UBIQUINONE] IRON-SULFUR PROTEIN 3, MITOCHONDRIAL"/>
    <property type="match status" value="1"/>
</dbReference>
<dbReference type="SUPFAM" id="SSF143243">
    <property type="entry name" value="Nqo5-like"/>
    <property type="match status" value="1"/>
</dbReference>
<evidence type="ECO:0000256" key="4">
    <source>
        <dbReference type="RuleBase" id="RU003456"/>
    </source>
</evidence>
<sequence>MELKEIIQQKLLSNFPDANLEFSEYKEEFCVKLDKKFIVPVCKLLKEDDELKFLLCEDITAVDWATRKNRFTVVYHIFSLKNKFRLKLKSDVDEKDCNIDSVSSVWRAANWQERECYDMYGISFNNHPDLRRMYMPEEFEYHPLRKDFPLLGIPGSLPLPKK</sequence>
<dbReference type="InterPro" id="IPR020396">
    <property type="entry name" value="NADH_UbQ_OxRdtase_CS"/>
</dbReference>